<organism evidence="1">
    <name type="scientific">marine sediment metagenome</name>
    <dbReference type="NCBI Taxonomy" id="412755"/>
    <lineage>
        <taxon>unclassified sequences</taxon>
        <taxon>metagenomes</taxon>
        <taxon>ecological metagenomes</taxon>
    </lineage>
</organism>
<protein>
    <submittedName>
        <fullName evidence="1">Uncharacterized protein</fullName>
    </submittedName>
</protein>
<sequence>MKKTFTESGVVAELNGKFWGCLYEDGHSTSYGFSDISTAMISDPRYCKRPTDMTYEGSHYIKELRKARLRKVTKTTTYEVM</sequence>
<dbReference type="EMBL" id="LAZR01006567">
    <property type="protein sequence ID" value="KKM91211.1"/>
    <property type="molecule type" value="Genomic_DNA"/>
</dbReference>
<evidence type="ECO:0000313" key="1">
    <source>
        <dbReference type="EMBL" id="KKM91211.1"/>
    </source>
</evidence>
<gene>
    <name evidence="1" type="ORF">LCGC14_1230740</name>
</gene>
<name>A0A0F9LVT3_9ZZZZ</name>
<accession>A0A0F9LVT3</accession>
<proteinExistence type="predicted"/>
<comment type="caution">
    <text evidence="1">The sequence shown here is derived from an EMBL/GenBank/DDBJ whole genome shotgun (WGS) entry which is preliminary data.</text>
</comment>
<reference evidence="1" key="1">
    <citation type="journal article" date="2015" name="Nature">
        <title>Complex archaea that bridge the gap between prokaryotes and eukaryotes.</title>
        <authorList>
            <person name="Spang A."/>
            <person name="Saw J.H."/>
            <person name="Jorgensen S.L."/>
            <person name="Zaremba-Niedzwiedzka K."/>
            <person name="Martijn J."/>
            <person name="Lind A.E."/>
            <person name="van Eijk R."/>
            <person name="Schleper C."/>
            <person name="Guy L."/>
            <person name="Ettema T.J."/>
        </authorList>
    </citation>
    <scope>NUCLEOTIDE SEQUENCE</scope>
</reference>
<dbReference type="AlphaFoldDB" id="A0A0F9LVT3"/>